<feature type="transmembrane region" description="Helical" evidence="1">
    <location>
        <begin position="201"/>
        <end position="222"/>
    </location>
</feature>
<proteinExistence type="predicted"/>
<gene>
    <name evidence="3" type="ORF">FJZ47_09090</name>
</gene>
<feature type="transmembrane region" description="Helical" evidence="1">
    <location>
        <begin position="63"/>
        <end position="81"/>
    </location>
</feature>
<dbReference type="GO" id="GO:0016020">
    <property type="term" value="C:membrane"/>
    <property type="evidence" value="ECO:0007669"/>
    <property type="project" value="GOC"/>
</dbReference>
<feature type="transmembrane region" description="Helical" evidence="1">
    <location>
        <begin position="145"/>
        <end position="161"/>
    </location>
</feature>
<evidence type="ECO:0000313" key="3">
    <source>
        <dbReference type="EMBL" id="MBM3223941.1"/>
    </source>
</evidence>
<feature type="transmembrane region" description="Helical" evidence="1">
    <location>
        <begin position="173"/>
        <end position="195"/>
    </location>
</feature>
<dbReference type="Proteomes" id="UP000712673">
    <property type="component" value="Unassembled WGS sequence"/>
</dbReference>
<sequence>MAIIMHEQVRNREAKVAQKTLRGRMAMHAWLKDAQKFRIMVSTIGLYLMTVGLALIWRDTSLAAWLLIPLSILHLFMYGIIHELTHNNIFARARVNVWVGHALCPLNLVYFHTFKTVHLQHHRFVQTPEVDPVCTLKKDGTYFNPYWYIIVWPYHAMRWYVRHLSQHRDRRRLLRNYLAFTVGIYSLFALGYLGGILSAMLFFWALPVYIGTVFLIGIRNLIEHYGCEAGRYRSSRTLTSWWLNKLTFNSFFHLEHHLMPTASIAQLRELHERNRELYREKRAFIV</sequence>
<keyword evidence="1" id="KW-0472">Membrane</keyword>
<feature type="domain" description="Fatty acid desaturase" evidence="2">
    <location>
        <begin position="62"/>
        <end position="283"/>
    </location>
</feature>
<dbReference type="GO" id="GO:0046513">
    <property type="term" value="P:ceramide biosynthetic process"/>
    <property type="evidence" value="ECO:0007669"/>
    <property type="project" value="TreeGrafter"/>
</dbReference>
<dbReference type="PANTHER" id="PTHR12879:SF8">
    <property type="entry name" value="SPHINGOLIPID DELTA(4)-DESATURASE DES1"/>
    <property type="match status" value="1"/>
</dbReference>
<evidence type="ECO:0000256" key="1">
    <source>
        <dbReference type="SAM" id="Phobius"/>
    </source>
</evidence>
<keyword evidence="1" id="KW-0812">Transmembrane</keyword>
<keyword evidence="1" id="KW-1133">Transmembrane helix</keyword>
<evidence type="ECO:0000259" key="2">
    <source>
        <dbReference type="Pfam" id="PF00487"/>
    </source>
</evidence>
<dbReference type="AlphaFoldDB" id="A0A937VZF6"/>
<evidence type="ECO:0000313" key="4">
    <source>
        <dbReference type="Proteomes" id="UP000712673"/>
    </source>
</evidence>
<accession>A0A937VZF6</accession>
<reference evidence="3" key="1">
    <citation type="submission" date="2019-03" db="EMBL/GenBank/DDBJ databases">
        <title>Lake Tanganyika Metagenome-Assembled Genomes (MAGs).</title>
        <authorList>
            <person name="Tran P."/>
        </authorList>
    </citation>
    <scope>NUCLEOTIDE SEQUENCE</scope>
    <source>
        <strain evidence="3">K_DeepCast_65m_m2_066</strain>
    </source>
</reference>
<comment type="caution">
    <text evidence="3">The sequence shown here is derived from an EMBL/GenBank/DDBJ whole genome shotgun (WGS) entry which is preliminary data.</text>
</comment>
<feature type="transmembrane region" description="Helical" evidence="1">
    <location>
        <begin position="37"/>
        <end position="57"/>
    </location>
</feature>
<dbReference type="Pfam" id="PF00487">
    <property type="entry name" value="FA_desaturase"/>
    <property type="match status" value="1"/>
</dbReference>
<organism evidence="3 4">
    <name type="scientific">Tectimicrobiota bacterium</name>
    <dbReference type="NCBI Taxonomy" id="2528274"/>
    <lineage>
        <taxon>Bacteria</taxon>
        <taxon>Pseudomonadati</taxon>
        <taxon>Nitrospinota/Tectimicrobiota group</taxon>
        <taxon>Candidatus Tectimicrobiota</taxon>
    </lineage>
</organism>
<feature type="transmembrane region" description="Helical" evidence="1">
    <location>
        <begin position="93"/>
        <end position="111"/>
    </location>
</feature>
<protein>
    <recommendedName>
        <fullName evidence="2">Fatty acid desaturase domain-containing protein</fullName>
    </recommendedName>
</protein>
<name>A0A937VZF6_UNCTE</name>
<dbReference type="EMBL" id="VGLS01000228">
    <property type="protein sequence ID" value="MBM3223941.1"/>
    <property type="molecule type" value="Genomic_DNA"/>
</dbReference>
<dbReference type="PANTHER" id="PTHR12879">
    <property type="entry name" value="SPHINGOLIPID DELTA 4 DESATURASE/C-4 HYDROXYLASE PROTEIN DES2"/>
    <property type="match status" value="1"/>
</dbReference>
<dbReference type="InterPro" id="IPR005804">
    <property type="entry name" value="FA_desaturase_dom"/>
</dbReference>
<dbReference type="GO" id="GO:0042284">
    <property type="term" value="F:sphingolipid delta-4 desaturase activity"/>
    <property type="evidence" value="ECO:0007669"/>
    <property type="project" value="TreeGrafter"/>
</dbReference>